<evidence type="ECO:0000313" key="1">
    <source>
        <dbReference type="EnsemblPlants" id="OB12G27020.1"/>
    </source>
</evidence>
<organism evidence="1">
    <name type="scientific">Oryza brachyantha</name>
    <name type="common">malo sina</name>
    <dbReference type="NCBI Taxonomy" id="4533"/>
    <lineage>
        <taxon>Eukaryota</taxon>
        <taxon>Viridiplantae</taxon>
        <taxon>Streptophyta</taxon>
        <taxon>Embryophyta</taxon>
        <taxon>Tracheophyta</taxon>
        <taxon>Spermatophyta</taxon>
        <taxon>Magnoliopsida</taxon>
        <taxon>Liliopsida</taxon>
        <taxon>Poales</taxon>
        <taxon>Poaceae</taxon>
        <taxon>BOP clade</taxon>
        <taxon>Oryzoideae</taxon>
        <taxon>Oryzeae</taxon>
        <taxon>Oryzinae</taxon>
        <taxon>Oryza</taxon>
    </lineage>
</organism>
<accession>J3NFE4</accession>
<dbReference type="HOGENOM" id="CLU_2609852_0_0_1"/>
<proteinExistence type="predicted"/>
<reference evidence="1" key="1">
    <citation type="journal article" date="2013" name="Nat. Commun.">
        <title>Whole-genome sequencing of Oryza brachyantha reveals mechanisms underlying Oryza genome evolution.</title>
        <authorList>
            <person name="Chen J."/>
            <person name="Huang Q."/>
            <person name="Gao D."/>
            <person name="Wang J."/>
            <person name="Lang Y."/>
            <person name="Liu T."/>
            <person name="Li B."/>
            <person name="Bai Z."/>
            <person name="Luis Goicoechea J."/>
            <person name="Liang C."/>
            <person name="Chen C."/>
            <person name="Zhang W."/>
            <person name="Sun S."/>
            <person name="Liao Y."/>
            <person name="Zhang X."/>
            <person name="Yang L."/>
            <person name="Song C."/>
            <person name="Wang M."/>
            <person name="Shi J."/>
            <person name="Liu G."/>
            <person name="Liu J."/>
            <person name="Zhou H."/>
            <person name="Zhou W."/>
            <person name="Yu Q."/>
            <person name="An N."/>
            <person name="Chen Y."/>
            <person name="Cai Q."/>
            <person name="Wang B."/>
            <person name="Liu B."/>
            <person name="Min J."/>
            <person name="Huang Y."/>
            <person name="Wu H."/>
            <person name="Li Z."/>
            <person name="Zhang Y."/>
            <person name="Yin Y."/>
            <person name="Song W."/>
            <person name="Jiang J."/>
            <person name="Jackson S.A."/>
            <person name="Wing R.A."/>
            <person name="Wang J."/>
            <person name="Chen M."/>
        </authorList>
    </citation>
    <scope>NUCLEOTIDE SEQUENCE [LARGE SCALE GENOMIC DNA]</scope>
    <source>
        <strain evidence="1">cv. IRGC 101232</strain>
    </source>
</reference>
<dbReference type="EnsemblPlants" id="OB12G27020.1">
    <property type="protein sequence ID" value="OB12G27020.1"/>
    <property type="gene ID" value="OB12G27020"/>
</dbReference>
<dbReference type="Gramene" id="OB12G27020.1">
    <property type="protein sequence ID" value="OB12G27020.1"/>
    <property type="gene ID" value="OB12G27020"/>
</dbReference>
<keyword evidence="2" id="KW-1185">Reference proteome</keyword>
<sequence length="79" mass="9144">MVFHELKVCVLYNVSGKLELVNLDEYGLYCTFHFSLMCYARIYSLESLGRKFPLVHSTIYFSASPSVYLGKHSRCKVCH</sequence>
<evidence type="ECO:0000313" key="2">
    <source>
        <dbReference type="Proteomes" id="UP000006038"/>
    </source>
</evidence>
<protein>
    <submittedName>
        <fullName evidence="1">Uncharacterized protein</fullName>
    </submittedName>
</protein>
<reference evidence="1" key="2">
    <citation type="submission" date="2013-04" db="UniProtKB">
        <authorList>
            <consortium name="EnsemblPlants"/>
        </authorList>
    </citation>
    <scope>IDENTIFICATION</scope>
</reference>
<dbReference type="AlphaFoldDB" id="J3NFE4"/>
<dbReference type="Proteomes" id="UP000006038">
    <property type="component" value="Chromosome 12"/>
</dbReference>
<name>J3NFE4_ORYBR</name>